<evidence type="ECO:0000313" key="2">
    <source>
        <dbReference type="Proteomes" id="UP001642482"/>
    </source>
</evidence>
<protein>
    <submittedName>
        <fullName evidence="1">Uncharacterized protein</fullName>
    </submittedName>
</protein>
<reference evidence="1 2" key="1">
    <citation type="submission" date="2024-01" db="EMBL/GenBank/DDBJ databases">
        <authorList>
            <person name="Allen C."/>
            <person name="Tagirdzhanova G."/>
        </authorList>
    </citation>
    <scope>NUCLEOTIDE SEQUENCE [LARGE SCALE GENOMIC DNA]</scope>
</reference>
<evidence type="ECO:0000313" key="1">
    <source>
        <dbReference type="EMBL" id="CAK7210795.1"/>
    </source>
</evidence>
<dbReference type="Proteomes" id="UP001642482">
    <property type="component" value="Unassembled WGS sequence"/>
</dbReference>
<name>A0ABP0AU60_9PEZI</name>
<keyword evidence="2" id="KW-1185">Reference proteome</keyword>
<dbReference type="EMBL" id="CAWUHD010000005">
    <property type="protein sequence ID" value="CAK7210795.1"/>
    <property type="molecule type" value="Genomic_DNA"/>
</dbReference>
<sequence>MFGLADDIFAGGLWGVAHERALRSQQFTASPDFARFREAQIQMYLRPRADGEDDPLDAELRLWEVLQHRFRCGLEDLFRYGLRPSLGASGASFSQYCIKLTAILVHPLWAPTHLAHVRWIFQRIVQERVLGHIRPLVPPYSYHRPAFADVARHWGFETGMRLCLDNVGTLACDRPAANSYRDPVFVRLAAASREAAKAAAVAEAEMTWFLFSASGPREFWRLDRQLVHLYEPGREGMEDEVEGDVRDEEDEPNPFGLEVCEDIKLGCFGALEDSYDGCEITERQDLLRREDSMMHRTRSREWWEEEETVGTSGLRDDQVFFNLCIQDLDRLLRLMADPKFLAHGGFTTPECYYAGYIKAHEVYGYGEKRAETEEEKPDPPFLTCMQCAQRYHQGGGGEAEEITSMTLTTTICTTPQTTATSSTSISSAIWGPAVPSSGCSIANVNGCFRAAVREL</sequence>
<comment type="caution">
    <text evidence="1">The sequence shown here is derived from an EMBL/GenBank/DDBJ whole genome shotgun (WGS) entry which is preliminary data.</text>
</comment>
<gene>
    <name evidence="1" type="ORF">SEUCBS140593_000951</name>
</gene>
<proteinExistence type="predicted"/>
<organism evidence="1 2">
    <name type="scientific">Sporothrix eucalyptigena</name>
    <dbReference type="NCBI Taxonomy" id="1812306"/>
    <lineage>
        <taxon>Eukaryota</taxon>
        <taxon>Fungi</taxon>
        <taxon>Dikarya</taxon>
        <taxon>Ascomycota</taxon>
        <taxon>Pezizomycotina</taxon>
        <taxon>Sordariomycetes</taxon>
        <taxon>Sordariomycetidae</taxon>
        <taxon>Ophiostomatales</taxon>
        <taxon>Ophiostomataceae</taxon>
        <taxon>Sporothrix</taxon>
    </lineage>
</organism>
<accession>A0ABP0AU60</accession>